<dbReference type="AlphaFoldDB" id="A0A4U3L1C0"/>
<accession>A0A4U3L1C0</accession>
<keyword evidence="1" id="KW-0472">Membrane</keyword>
<feature type="transmembrane region" description="Helical" evidence="1">
    <location>
        <begin position="48"/>
        <end position="67"/>
    </location>
</feature>
<dbReference type="Proteomes" id="UP000305848">
    <property type="component" value="Unassembled WGS sequence"/>
</dbReference>
<keyword evidence="4" id="KW-1185">Reference proteome</keyword>
<evidence type="ECO:0000313" key="3">
    <source>
        <dbReference type="EMBL" id="TKK67994.1"/>
    </source>
</evidence>
<organism evidence="3 4">
    <name type="scientific">Ilyomonas limi</name>
    <dbReference type="NCBI Taxonomy" id="2575867"/>
    <lineage>
        <taxon>Bacteria</taxon>
        <taxon>Pseudomonadati</taxon>
        <taxon>Bacteroidota</taxon>
        <taxon>Chitinophagia</taxon>
        <taxon>Chitinophagales</taxon>
        <taxon>Chitinophagaceae</taxon>
        <taxon>Ilyomonas</taxon>
    </lineage>
</organism>
<dbReference type="OrthoDB" id="654062at2"/>
<comment type="caution">
    <text evidence="3">The sequence shown here is derived from an EMBL/GenBank/DDBJ whole genome shotgun (WGS) entry which is preliminary data.</text>
</comment>
<dbReference type="NCBIfam" id="TIGR04183">
    <property type="entry name" value="Por_Secre_tail"/>
    <property type="match status" value="1"/>
</dbReference>
<dbReference type="EMBL" id="SZQL01000009">
    <property type="protein sequence ID" value="TKK67994.1"/>
    <property type="molecule type" value="Genomic_DNA"/>
</dbReference>
<protein>
    <submittedName>
        <fullName evidence="3">T9SS type A sorting domain-containing protein</fullName>
    </submittedName>
</protein>
<keyword evidence="1" id="KW-0812">Transmembrane</keyword>
<dbReference type="Gene3D" id="2.160.20.10">
    <property type="entry name" value="Single-stranded right-handed beta-helix, Pectin lyase-like"/>
    <property type="match status" value="1"/>
</dbReference>
<keyword evidence="1" id="KW-1133">Transmembrane helix</keyword>
<name>A0A4U3L1C0_9BACT</name>
<evidence type="ECO:0000256" key="1">
    <source>
        <dbReference type="SAM" id="Phobius"/>
    </source>
</evidence>
<dbReference type="SUPFAM" id="SSF51126">
    <property type="entry name" value="Pectin lyase-like"/>
    <property type="match status" value="1"/>
</dbReference>
<feature type="domain" description="Secretion system C-terminal sorting" evidence="2">
    <location>
        <begin position="593"/>
        <end position="668"/>
    </location>
</feature>
<evidence type="ECO:0000313" key="4">
    <source>
        <dbReference type="Proteomes" id="UP000305848"/>
    </source>
</evidence>
<proteinExistence type="predicted"/>
<dbReference type="Pfam" id="PF18962">
    <property type="entry name" value="Por_Secre_tail"/>
    <property type="match status" value="1"/>
</dbReference>
<dbReference type="InterPro" id="IPR012334">
    <property type="entry name" value="Pectin_lyas_fold"/>
</dbReference>
<dbReference type="InterPro" id="IPR011050">
    <property type="entry name" value="Pectin_lyase_fold/virulence"/>
</dbReference>
<sequence>MQSDMKRSYTFLFFPTVKSGTTDTIANVNLLHSNSNNRIYNTATDLRIALLPLRVFILLMLFTVTFIELKAQVTNTTVFPLNEYLTTENGSPYPVLVQSKLDEIDTSMFVNVMDYGAKGDGETWDDEAIERAFNNARYGVIFPANKTFLVHKLTTITIPNRDLTVYAYGATIKMDAFSRYSFLSLEYEQGSYNNTVIWLGGKLWGNKRNQSWPGSPSGNNTWAEDHGRFLGISYAKFALVKDVSVVGVVMDGIGLESCKLGVIADCQAWGGAPFTYAKDQDQGTYFKCTRTGSQAFYCMNLVCNGGSIGVHYSTSTVEDNSLAVITNCQFNNQAQDALHFEDCRKVFMYNSTVQRDITGDYVADIHISNRTQIASIKSCQFTNARVDFNNASDLMIGVVDSCKFISEFKNNDNGSLATCLAGATHCINSSFSGRTDIEQAWADNVKNCDFSNFADLALRGPHVANNSSFKNGPNPMSLAKDGVVVNCTFDNVGNSDYRKPEDDDWKKPFLSVINIYSDDNEYLGRITCGGADNEDKASIDGNKTVASSAFSRPQYSGTLINKDTLKGDKMSFITSGGAALSIKDNITNQRISLYPNPTTDVLHVALNDKLSGKAVLNIYDQQGRLIQTKTVYKNTSVLVETLDVHTLTAGAYVLQILNEQHPASLRFIVAR</sequence>
<gene>
    <name evidence="3" type="ORF">FC093_12315</name>
</gene>
<dbReference type="InterPro" id="IPR026444">
    <property type="entry name" value="Secre_tail"/>
</dbReference>
<evidence type="ECO:0000259" key="2">
    <source>
        <dbReference type="Pfam" id="PF18962"/>
    </source>
</evidence>
<reference evidence="3 4" key="1">
    <citation type="submission" date="2019-05" db="EMBL/GenBank/DDBJ databases">
        <title>Panacibacter sp. strain 17mud1-8 Genome sequencing and assembly.</title>
        <authorList>
            <person name="Chhetri G."/>
        </authorList>
    </citation>
    <scope>NUCLEOTIDE SEQUENCE [LARGE SCALE GENOMIC DNA]</scope>
    <source>
        <strain evidence="3 4">17mud1-8</strain>
    </source>
</reference>